<dbReference type="RefSeq" id="WP_015798621.1">
    <property type="nucleotide sequence ID" value="NC_013124.1"/>
</dbReference>
<dbReference type="KEGG" id="afo:Afer_1203"/>
<name>C7LZH7_ACIFD</name>
<dbReference type="STRING" id="525909.Afer_1203"/>
<dbReference type="PANTHER" id="PTHR33361:SF2">
    <property type="entry name" value="DUF885 DOMAIN-CONTAINING PROTEIN"/>
    <property type="match status" value="1"/>
</dbReference>
<dbReference type="HOGENOM" id="CLU_018914_3_0_11"/>
<protein>
    <recommendedName>
        <fullName evidence="3">DUF885 domain-containing protein</fullName>
    </recommendedName>
</protein>
<reference evidence="1 2" key="1">
    <citation type="journal article" date="2009" name="Stand. Genomic Sci.">
        <title>Complete genome sequence of Acidimicrobium ferrooxidans type strain (ICP).</title>
        <authorList>
            <person name="Clum A."/>
            <person name="Nolan M."/>
            <person name="Lang E."/>
            <person name="Glavina Del Rio T."/>
            <person name="Tice H."/>
            <person name="Copeland A."/>
            <person name="Cheng J.F."/>
            <person name="Lucas S."/>
            <person name="Chen F."/>
            <person name="Bruce D."/>
            <person name="Goodwin L."/>
            <person name="Pitluck S."/>
            <person name="Ivanova N."/>
            <person name="Mavrommatis K."/>
            <person name="Mikhailova N."/>
            <person name="Pati A."/>
            <person name="Chen A."/>
            <person name="Palaniappan K."/>
            <person name="Goker M."/>
            <person name="Spring S."/>
            <person name="Land M."/>
            <person name="Hauser L."/>
            <person name="Chang Y.J."/>
            <person name="Jeffries C.C."/>
            <person name="Chain P."/>
            <person name="Bristow J."/>
            <person name="Eisen J.A."/>
            <person name="Markowitz V."/>
            <person name="Hugenholtz P."/>
            <person name="Kyrpides N.C."/>
            <person name="Klenk H.P."/>
            <person name="Lapidus A."/>
        </authorList>
    </citation>
    <scope>NUCLEOTIDE SEQUENCE [LARGE SCALE GENOMIC DNA]</scope>
    <source>
        <strain evidence="2">DSM 10331 / JCM 15462 / NBRC 103882 / ICP</strain>
    </source>
</reference>
<dbReference type="eggNOG" id="COG4805">
    <property type="taxonomic scope" value="Bacteria"/>
</dbReference>
<accession>C7LZH7</accession>
<dbReference type="InterPro" id="IPR010281">
    <property type="entry name" value="DUF885"/>
</dbReference>
<gene>
    <name evidence="1" type="ordered locus">Afer_1203</name>
</gene>
<sequence>MHASEQYLRELVELDPILATELGLDTDRLPDFSPDGNDERALLARRALAWLADESDPDPIAADLMRERLSSQLALYDAGEHERAVNVIASPQHAIKEAFDLMRIEGPDDAERVVRRLRAVPSALAGYRATLERGRANGRLAQRRQVLAAALLAEQTADAYFAGVERRVLQATQQTEADQRLAGAIEAARSAYGELASYLKDAYAPSAIDQDGVGRERWALWCRHANGRDVDPEEAVAWAADELAALGAEIETEARRLGLEPGPGLLTALDQDPSRQIVGVDAFLAWNQARIDEAIEIVDSRAVTIPAAIRRCEALEAPPGGAAAMYYTPPSEDLARPGRTWYPTHGKTRFSLWNELTTVYHESVPGHHLQLGIATWRGAALDPFQRTLGSISGHVEGWALYAERLADELGLFPDPAFRIGYLLSQRFRTLRILIDIGLHTGIGAQRRSAEPLTPERAIDDLVQIAGLERPFAASEVDRYLGWPAQATSYKLGERAWRDARERARARGVSDRRFHESLLGLGFISLDQLATVAATLAP</sequence>
<dbReference type="Pfam" id="PF05960">
    <property type="entry name" value="DUF885"/>
    <property type="match status" value="1"/>
</dbReference>
<evidence type="ECO:0008006" key="3">
    <source>
        <dbReference type="Google" id="ProtNLM"/>
    </source>
</evidence>
<dbReference type="OrthoDB" id="9760040at2"/>
<dbReference type="Proteomes" id="UP000000771">
    <property type="component" value="Chromosome"/>
</dbReference>
<proteinExistence type="predicted"/>
<evidence type="ECO:0000313" key="1">
    <source>
        <dbReference type="EMBL" id="ACU54135.1"/>
    </source>
</evidence>
<evidence type="ECO:0000313" key="2">
    <source>
        <dbReference type="Proteomes" id="UP000000771"/>
    </source>
</evidence>
<dbReference type="PANTHER" id="PTHR33361">
    <property type="entry name" value="GLR0591 PROTEIN"/>
    <property type="match status" value="1"/>
</dbReference>
<organism evidence="1 2">
    <name type="scientific">Acidimicrobium ferrooxidans (strain DSM 10331 / JCM 15462 / NBRC 103882 / ICP)</name>
    <dbReference type="NCBI Taxonomy" id="525909"/>
    <lineage>
        <taxon>Bacteria</taxon>
        <taxon>Bacillati</taxon>
        <taxon>Actinomycetota</taxon>
        <taxon>Acidimicrobiia</taxon>
        <taxon>Acidimicrobiales</taxon>
        <taxon>Acidimicrobiaceae</taxon>
        <taxon>Acidimicrobium</taxon>
    </lineage>
</organism>
<dbReference type="AlphaFoldDB" id="C7LZH7"/>
<dbReference type="EMBL" id="CP001631">
    <property type="protein sequence ID" value="ACU54135.1"/>
    <property type="molecule type" value="Genomic_DNA"/>
</dbReference>
<keyword evidence="2" id="KW-1185">Reference proteome</keyword>